<sequence>MRQLGQLEASVMERLWAADRPLLVREVLVNLQQERKLAYTTVMTVMDNLHKKGLLSRERQGRAYAYRTIQSREEHTAEMMEAVLGTARNRTATLLHFVETISADEMAELKAAIDQTADHRSGS</sequence>
<evidence type="ECO:0000313" key="5">
    <source>
        <dbReference type="EMBL" id="GGO85454.1"/>
    </source>
</evidence>
<accession>A0ABQ2N5M6</accession>
<dbReference type="InterPro" id="IPR036388">
    <property type="entry name" value="WH-like_DNA-bd_sf"/>
</dbReference>
<keyword evidence="6" id="KW-1185">Reference proteome</keyword>
<dbReference type="InterPro" id="IPR036390">
    <property type="entry name" value="WH_DNA-bd_sf"/>
</dbReference>
<organism evidence="5 6">
    <name type="scientific">Nocardioides phosphati</name>
    <dbReference type="NCBI Taxonomy" id="1867775"/>
    <lineage>
        <taxon>Bacteria</taxon>
        <taxon>Bacillati</taxon>
        <taxon>Actinomycetota</taxon>
        <taxon>Actinomycetes</taxon>
        <taxon>Propionibacteriales</taxon>
        <taxon>Nocardioidaceae</taxon>
        <taxon>Nocardioides</taxon>
    </lineage>
</organism>
<comment type="similarity">
    <text evidence="1">Belongs to the BlaI transcriptional regulatory family.</text>
</comment>
<comment type="caution">
    <text evidence="5">The sequence shown here is derived from an EMBL/GenBank/DDBJ whole genome shotgun (WGS) entry which is preliminary data.</text>
</comment>
<name>A0ABQ2N5M6_9ACTN</name>
<keyword evidence="2" id="KW-0805">Transcription regulation</keyword>
<dbReference type="Gene3D" id="1.10.10.10">
    <property type="entry name" value="Winged helix-like DNA-binding domain superfamily/Winged helix DNA-binding domain"/>
    <property type="match status" value="1"/>
</dbReference>
<dbReference type="SUPFAM" id="SSF46785">
    <property type="entry name" value="Winged helix' DNA-binding domain"/>
    <property type="match status" value="1"/>
</dbReference>
<dbReference type="PIRSF" id="PIRSF019455">
    <property type="entry name" value="CopR_AtkY"/>
    <property type="match status" value="1"/>
</dbReference>
<keyword evidence="4" id="KW-0804">Transcription</keyword>
<dbReference type="Pfam" id="PF03965">
    <property type="entry name" value="Penicillinase_R"/>
    <property type="match status" value="1"/>
</dbReference>
<dbReference type="RefSeq" id="WP_188782427.1">
    <property type="nucleotide sequence ID" value="NZ_BMNI01000001.1"/>
</dbReference>
<reference evidence="6" key="1">
    <citation type="journal article" date="2019" name="Int. J. Syst. Evol. Microbiol.">
        <title>The Global Catalogue of Microorganisms (GCM) 10K type strain sequencing project: providing services to taxonomists for standard genome sequencing and annotation.</title>
        <authorList>
            <consortium name="The Broad Institute Genomics Platform"/>
            <consortium name="The Broad Institute Genome Sequencing Center for Infectious Disease"/>
            <person name="Wu L."/>
            <person name="Ma J."/>
        </authorList>
    </citation>
    <scope>NUCLEOTIDE SEQUENCE [LARGE SCALE GENOMIC DNA]</scope>
    <source>
        <strain evidence="6">CGMCC 4.7371</strain>
    </source>
</reference>
<evidence type="ECO:0000256" key="2">
    <source>
        <dbReference type="ARBA" id="ARBA00023015"/>
    </source>
</evidence>
<dbReference type="EMBL" id="BMNI01000001">
    <property type="protein sequence ID" value="GGO85454.1"/>
    <property type="molecule type" value="Genomic_DNA"/>
</dbReference>
<dbReference type="Proteomes" id="UP000655410">
    <property type="component" value="Unassembled WGS sequence"/>
</dbReference>
<proteinExistence type="inferred from homology"/>
<evidence type="ECO:0000256" key="4">
    <source>
        <dbReference type="ARBA" id="ARBA00023163"/>
    </source>
</evidence>
<dbReference type="Gene3D" id="6.10.140.850">
    <property type="match status" value="1"/>
</dbReference>
<keyword evidence="3" id="KW-0238">DNA-binding</keyword>
<evidence type="ECO:0000256" key="1">
    <source>
        <dbReference type="ARBA" id="ARBA00011046"/>
    </source>
</evidence>
<evidence type="ECO:0000313" key="6">
    <source>
        <dbReference type="Proteomes" id="UP000655410"/>
    </source>
</evidence>
<gene>
    <name evidence="5" type="ORF">GCM10011584_05460</name>
</gene>
<dbReference type="InterPro" id="IPR005650">
    <property type="entry name" value="BlaI_family"/>
</dbReference>
<evidence type="ECO:0000256" key="3">
    <source>
        <dbReference type="ARBA" id="ARBA00023125"/>
    </source>
</evidence>
<protein>
    <submittedName>
        <fullName evidence="5">Penicillinase repressor</fullName>
    </submittedName>
</protein>